<evidence type="ECO:0000256" key="3">
    <source>
        <dbReference type="ARBA" id="ARBA00022723"/>
    </source>
</evidence>
<comment type="caution">
    <text evidence="10">The sequence shown here is derived from an EMBL/GenBank/DDBJ whole genome shotgun (WGS) entry which is preliminary data.</text>
</comment>
<keyword evidence="3" id="KW-0479">Metal-binding</keyword>
<dbReference type="CDD" id="cd20353">
    <property type="entry name" value="Rcat_RBR_RNF216"/>
    <property type="match status" value="1"/>
</dbReference>
<dbReference type="InterPro" id="IPR044066">
    <property type="entry name" value="TRIAD_supradom"/>
</dbReference>
<evidence type="ECO:0000256" key="6">
    <source>
        <dbReference type="ARBA" id="ARBA00022786"/>
    </source>
</evidence>
<dbReference type="OrthoDB" id="10009520at2759"/>
<dbReference type="InterPro" id="IPR047544">
    <property type="entry name" value="RING-HC_RBR_RNF216"/>
</dbReference>
<evidence type="ECO:0000256" key="4">
    <source>
        <dbReference type="ARBA" id="ARBA00022737"/>
    </source>
</evidence>
<organism evidence="10 11">
    <name type="scientific">Byssochlamys spectabilis (strain No. 5 / NBRC 109023)</name>
    <name type="common">Paecilomyces variotii</name>
    <dbReference type="NCBI Taxonomy" id="1356009"/>
    <lineage>
        <taxon>Eukaryota</taxon>
        <taxon>Fungi</taxon>
        <taxon>Dikarya</taxon>
        <taxon>Ascomycota</taxon>
        <taxon>Pezizomycotina</taxon>
        <taxon>Eurotiomycetes</taxon>
        <taxon>Eurotiomycetidae</taxon>
        <taxon>Eurotiales</taxon>
        <taxon>Thermoascaceae</taxon>
        <taxon>Paecilomyces</taxon>
    </lineage>
</organism>
<gene>
    <name evidence="10" type="ORF">PVAR5_0309</name>
</gene>
<evidence type="ECO:0000313" key="10">
    <source>
        <dbReference type="EMBL" id="GAD91735.1"/>
    </source>
</evidence>
<feature type="compositionally biased region" description="Basic and acidic residues" evidence="8">
    <location>
        <begin position="604"/>
        <end position="619"/>
    </location>
</feature>
<dbReference type="PANTHER" id="PTHR22770">
    <property type="entry name" value="UBIQUITIN CONJUGATING ENZYME 7 INTERACTING PROTEIN-RELATED"/>
    <property type="match status" value="1"/>
</dbReference>
<dbReference type="AlphaFoldDB" id="V5HQZ7"/>
<evidence type="ECO:0000256" key="2">
    <source>
        <dbReference type="ARBA" id="ARBA00022679"/>
    </source>
</evidence>
<feature type="region of interest" description="Disordered" evidence="8">
    <location>
        <begin position="255"/>
        <end position="278"/>
    </location>
</feature>
<dbReference type="PANTHER" id="PTHR22770:SF47">
    <property type="entry name" value="E3 UBIQUITIN-PROTEIN LIGASE RNF216"/>
    <property type="match status" value="1"/>
</dbReference>
<dbReference type="GO" id="GO:0008270">
    <property type="term" value="F:zinc ion binding"/>
    <property type="evidence" value="ECO:0007669"/>
    <property type="project" value="UniProtKB-KW"/>
</dbReference>
<feature type="region of interest" description="Disordered" evidence="8">
    <location>
        <begin position="711"/>
        <end position="748"/>
    </location>
</feature>
<keyword evidence="5" id="KW-0863">Zinc-finger</keyword>
<proteinExistence type="predicted"/>
<dbReference type="GO" id="GO:0016740">
    <property type="term" value="F:transferase activity"/>
    <property type="evidence" value="ECO:0007669"/>
    <property type="project" value="UniProtKB-KW"/>
</dbReference>
<evidence type="ECO:0000256" key="8">
    <source>
        <dbReference type="SAM" id="MobiDB-lite"/>
    </source>
</evidence>
<keyword evidence="4" id="KW-0677">Repeat</keyword>
<evidence type="ECO:0000256" key="7">
    <source>
        <dbReference type="ARBA" id="ARBA00022833"/>
    </source>
</evidence>
<dbReference type="InParanoid" id="V5HQZ7"/>
<protein>
    <submittedName>
        <fullName evidence="10">RING finger protein, putative</fullName>
    </submittedName>
</protein>
<dbReference type="InterPro" id="IPR047545">
    <property type="entry name" value="BRcat_RBR_RNF216"/>
</dbReference>
<keyword evidence="6" id="KW-0833">Ubl conjugation pathway</keyword>
<sequence>MMHEVIEILSDGESGPLETSGVLRSNTITTGANHNTRGASFTHYFTPDSHRPAQKKRKLAQGSALQTADMFFTTSKSSSTRSKQPASSETSFWPFSQHESSLLETDETACLKLVVELFPDISRTYIRELYQKYKYSGYSEGSITTSSSKGKRKAAEVDPSVIVQRITEDVLANPSYPKHKSKRDATGDDAEAVWREEFLSHEHEGAYIHSIMYILVEAFPWVPLEYIQPLVRRKKSLYSAYLSLYASENYDGKKQTPPYRRLPTARGTPSEATLMESHAKRPQWGFRNQVNSAKSRLIKENGIFDSPAHLRYVTDKLCIADELQRKKVAERAEKLNEEEHRKAGALIECQCCFADVPSNRAIPCEGEDDVHFFCYGCVKNGAESQIGQMKYEMKCFDISGCKARFSRSKLTEAVGSAIIAKLEALEQQAEIARANIEGLEECPFCNFKAILPPVAEDREFRCHNPDCKKVSCRLCDFESHLPKTCQEAKKDRGLQGRHFVEEAMSDALIRTCNSCGVKLIKEYGCNKMTCPCGSLMCYLCKKDITIEKYNHFIDVTPNGVFMPNTRSRPRGCIMNDEAPAERDRAEVEGAERAAIRKMRSQNPHLKEEDLRVDKEEQRTSARRRATYPVNNIIRPQEAPRMVPWPGPQPQLQPQPMVVGPVPVIQYPYGMPWHLTMQAGVPPMPPAGGVWGAPGIYGPPPVRRNLNVMPLGGRPIREPRPDTPRLPNFNDGQADAVAPNRPGGRRGRR</sequence>
<feature type="region of interest" description="Disordered" evidence="8">
    <location>
        <begin position="599"/>
        <end position="622"/>
    </location>
</feature>
<dbReference type="CDD" id="cd20339">
    <property type="entry name" value="BRcat_RBR_RNF216"/>
    <property type="match status" value="1"/>
</dbReference>
<dbReference type="EMBL" id="BAUL01000004">
    <property type="protein sequence ID" value="GAD91735.1"/>
    <property type="molecule type" value="Genomic_DNA"/>
</dbReference>
<dbReference type="HOGENOM" id="CLU_009961_3_1_1"/>
<evidence type="ECO:0000256" key="1">
    <source>
        <dbReference type="ARBA" id="ARBA00004906"/>
    </source>
</evidence>
<dbReference type="Pfam" id="PF26200">
    <property type="entry name" value="Rcat_RNF216"/>
    <property type="match status" value="1"/>
</dbReference>
<dbReference type="InterPro" id="IPR047546">
    <property type="entry name" value="Rcat_RBR_RNF216"/>
</dbReference>
<feature type="domain" description="RING-type" evidence="9">
    <location>
        <begin position="345"/>
        <end position="562"/>
    </location>
</feature>
<dbReference type="Proteomes" id="UP000018001">
    <property type="component" value="Unassembled WGS sequence"/>
</dbReference>
<keyword evidence="7" id="KW-0862">Zinc</keyword>
<keyword evidence="2" id="KW-0808">Transferase</keyword>
<dbReference type="PROSITE" id="PS51873">
    <property type="entry name" value="TRIAD"/>
    <property type="match status" value="1"/>
</dbReference>
<dbReference type="SUPFAM" id="SSF57850">
    <property type="entry name" value="RING/U-box"/>
    <property type="match status" value="1"/>
</dbReference>
<evidence type="ECO:0000256" key="5">
    <source>
        <dbReference type="ARBA" id="ARBA00022771"/>
    </source>
</evidence>
<accession>V5HQZ7</accession>
<name>V5HQZ7_BYSSN</name>
<evidence type="ECO:0000313" key="11">
    <source>
        <dbReference type="Proteomes" id="UP000018001"/>
    </source>
</evidence>
<reference evidence="11" key="1">
    <citation type="journal article" date="2014" name="Genome Announc.">
        <title>Draft genome sequence of the formaldehyde-resistant fungus Byssochlamys spectabilis No. 5 (anamorph Paecilomyces variotii No. 5) (NBRC109023).</title>
        <authorList>
            <person name="Oka T."/>
            <person name="Ekino K."/>
            <person name="Fukuda K."/>
            <person name="Nomura Y."/>
        </authorList>
    </citation>
    <scope>NUCLEOTIDE SEQUENCE [LARGE SCALE GENOMIC DNA]</scope>
    <source>
        <strain evidence="11">No. 5 / NBRC 109023</strain>
    </source>
</reference>
<dbReference type="Gene3D" id="1.20.120.1750">
    <property type="match status" value="1"/>
</dbReference>
<comment type="pathway">
    <text evidence="1">Protein modification; protein ubiquitination.</text>
</comment>
<evidence type="ECO:0000259" key="9">
    <source>
        <dbReference type="PROSITE" id="PS51873"/>
    </source>
</evidence>
<dbReference type="CDD" id="cd16630">
    <property type="entry name" value="RING-HC_RBR_RNF216"/>
    <property type="match status" value="1"/>
</dbReference>
<dbReference type="eggNOG" id="KOG1812">
    <property type="taxonomic scope" value="Eukaryota"/>
</dbReference>
<keyword evidence="11" id="KW-1185">Reference proteome</keyword>
<dbReference type="InterPro" id="IPR051628">
    <property type="entry name" value="LUBAC_E3_Ligases"/>
</dbReference>